<keyword evidence="3" id="KW-1185">Reference proteome</keyword>
<dbReference type="Proteomes" id="UP001595829">
    <property type="component" value="Unassembled WGS sequence"/>
</dbReference>
<comment type="caution">
    <text evidence="2">The sequence shown here is derived from an EMBL/GenBank/DDBJ whole genome shotgun (WGS) entry which is preliminary data.</text>
</comment>
<evidence type="ECO:0000313" key="3">
    <source>
        <dbReference type="Proteomes" id="UP001595829"/>
    </source>
</evidence>
<dbReference type="Gene3D" id="3.30.70.20">
    <property type="match status" value="1"/>
</dbReference>
<dbReference type="EMBL" id="JBHSJD010000001">
    <property type="protein sequence ID" value="MFC5020886.1"/>
    <property type="molecule type" value="Genomic_DNA"/>
</dbReference>
<accession>A0ABV9X9S0</accession>
<evidence type="ECO:0000256" key="1">
    <source>
        <dbReference type="SAM" id="MobiDB-lite"/>
    </source>
</evidence>
<reference evidence="3" key="1">
    <citation type="journal article" date="2019" name="Int. J. Syst. Evol. Microbiol.">
        <title>The Global Catalogue of Microorganisms (GCM) 10K type strain sequencing project: providing services to taxonomists for standard genome sequencing and annotation.</title>
        <authorList>
            <consortium name="The Broad Institute Genomics Platform"/>
            <consortium name="The Broad Institute Genome Sequencing Center for Infectious Disease"/>
            <person name="Wu L."/>
            <person name="Ma J."/>
        </authorList>
    </citation>
    <scope>NUCLEOTIDE SEQUENCE [LARGE SCALE GENOMIC DNA]</scope>
    <source>
        <strain evidence="3">CGMCC 4.1648</strain>
    </source>
</reference>
<organism evidence="2 3">
    <name type="scientific">Streptomyces coeruleoprunus</name>
    <dbReference type="NCBI Taxonomy" id="285563"/>
    <lineage>
        <taxon>Bacteria</taxon>
        <taxon>Bacillati</taxon>
        <taxon>Actinomycetota</taxon>
        <taxon>Actinomycetes</taxon>
        <taxon>Kitasatosporales</taxon>
        <taxon>Streptomycetaceae</taxon>
        <taxon>Streptomyces</taxon>
    </lineage>
</organism>
<proteinExistence type="predicted"/>
<dbReference type="RefSeq" id="WP_345694061.1">
    <property type="nucleotide sequence ID" value="NZ_BAABIT010000001.1"/>
</dbReference>
<feature type="region of interest" description="Disordered" evidence="1">
    <location>
        <begin position="1"/>
        <end position="29"/>
    </location>
</feature>
<name>A0ABV9X9S0_9ACTN</name>
<protein>
    <submittedName>
        <fullName evidence="2">Ferredoxin</fullName>
    </submittedName>
</protein>
<evidence type="ECO:0000313" key="2">
    <source>
        <dbReference type="EMBL" id="MFC5020886.1"/>
    </source>
</evidence>
<sequence length="59" mass="6163">MCTGHAPHAFRLDPARQSHPRSADASPDDAVLAAAENCPVEAIAITLHGTGETVFPPDE</sequence>
<gene>
    <name evidence="2" type="ORF">ACFPM3_01815</name>
</gene>